<proteinExistence type="predicted"/>
<sequence length="223" mass="25054">MVLSPVRAPPCTRLFLPPVSDAGWRRRKRKASPRSSPLETCFPLVPPLPSPWISLRSTWRARISHFHRLRTKKIPRVERFNPSKPLDPPKFVALASSLKGFKAAPSFLMIAPCSFWIPIPVVRKLSCHSGGLMFWWRLVGVGEPCNFEMSVMHSPVVSKVALICNHQISVSKSHENPSSRVDEKMNDLKDGANVMKFIKKNLPGRWMSIPAPDSQASVSQLIS</sequence>
<dbReference type="Proteomes" id="UP001222027">
    <property type="component" value="Unassembled WGS sequence"/>
</dbReference>
<evidence type="ECO:0000313" key="1">
    <source>
        <dbReference type="EMBL" id="KAJ8479750.1"/>
    </source>
</evidence>
<protein>
    <submittedName>
        <fullName evidence="1">Uncharacterized protein</fullName>
    </submittedName>
</protein>
<name>A0AAV8PCU5_ENSVE</name>
<gene>
    <name evidence="1" type="ORF">OPV22_023477</name>
</gene>
<organism evidence="1 2">
    <name type="scientific">Ensete ventricosum</name>
    <name type="common">Abyssinian banana</name>
    <name type="synonym">Musa ensete</name>
    <dbReference type="NCBI Taxonomy" id="4639"/>
    <lineage>
        <taxon>Eukaryota</taxon>
        <taxon>Viridiplantae</taxon>
        <taxon>Streptophyta</taxon>
        <taxon>Embryophyta</taxon>
        <taxon>Tracheophyta</taxon>
        <taxon>Spermatophyta</taxon>
        <taxon>Magnoliopsida</taxon>
        <taxon>Liliopsida</taxon>
        <taxon>Zingiberales</taxon>
        <taxon>Musaceae</taxon>
        <taxon>Ensete</taxon>
    </lineage>
</organism>
<dbReference type="EMBL" id="JAQQAF010000006">
    <property type="protein sequence ID" value="KAJ8479750.1"/>
    <property type="molecule type" value="Genomic_DNA"/>
</dbReference>
<reference evidence="1 2" key="1">
    <citation type="submission" date="2022-12" db="EMBL/GenBank/DDBJ databases">
        <title>Chromosome-scale assembly of the Ensete ventricosum genome.</title>
        <authorList>
            <person name="Dussert Y."/>
            <person name="Stocks J."/>
            <person name="Wendawek A."/>
            <person name="Woldeyes F."/>
            <person name="Nichols R.A."/>
            <person name="Borrell J.S."/>
        </authorList>
    </citation>
    <scope>NUCLEOTIDE SEQUENCE [LARGE SCALE GENOMIC DNA]</scope>
    <source>
        <strain evidence="2">cv. Maze</strain>
        <tissue evidence="1">Seeds</tissue>
    </source>
</reference>
<evidence type="ECO:0000313" key="2">
    <source>
        <dbReference type="Proteomes" id="UP001222027"/>
    </source>
</evidence>
<keyword evidence="2" id="KW-1185">Reference proteome</keyword>
<dbReference type="AlphaFoldDB" id="A0AAV8PCU5"/>
<accession>A0AAV8PCU5</accession>
<comment type="caution">
    <text evidence="1">The sequence shown here is derived from an EMBL/GenBank/DDBJ whole genome shotgun (WGS) entry which is preliminary data.</text>
</comment>